<feature type="chain" id="PRO_5039488171" evidence="3">
    <location>
        <begin position="21"/>
        <end position="190"/>
    </location>
</feature>
<evidence type="ECO:0000259" key="4">
    <source>
        <dbReference type="Pfam" id="PF07987"/>
    </source>
</evidence>
<evidence type="ECO:0000313" key="5">
    <source>
        <dbReference type="EMBL" id="TQO21014.1"/>
    </source>
</evidence>
<dbReference type="Proteomes" id="UP000316560">
    <property type="component" value="Unassembled WGS sequence"/>
</dbReference>
<feature type="compositionally biased region" description="Basic and acidic residues" evidence="1">
    <location>
        <begin position="125"/>
        <end position="134"/>
    </location>
</feature>
<feature type="signal peptide" evidence="3">
    <location>
        <begin position="1"/>
        <end position="20"/>
    </location>
</feature>
<name>A0A8H2K8V4_9MICO</name>
<dbReference type="EMBL" id="VFRA01000001">
    <property type="protein sequence ID" value="TQO21014.1"/>
    <property type="molecule type" value="Genomic_DNA"/>
</dbReference>
<evidence type="ECO:0000256" key="3">
    <source>
        <dbReference type="SAM" id="SignalP"/>
    </source>
</evidence>
<organism evidence="5 6">
    <name type="scientific">Rhodoglobus vestalii</name>
    <dbReference type="NCBI Taxonomy" id="193384"/>
    <lineage>
        <taxon>Bacteria</taxon>
        <taxon>Bacillati</taxon>
        <taxon>Actinomycetota</taxon>
        <taxon>Actinomycetes</taxon>
        <taxon>Micrococcales</taxon>
        <taxon>Microbacteriaceae</taxon>
        <taxon>Rhodoglobus</taxon>
    </lineage>
</organism>
<keyword evidence="2" id="KW-1133">Transmembrane helix</keyword>
<dbReference type="InterPro" id="IPR038507">
    <property type="entry name" value="YcnI-like_sf"/>
</dbReference>
<sequence length="190" mass="19382">MKTFTKAALALTAEATLALAAPLAALAHVSIEPGQAEPGAYTPITVKVPNESETEKTNRVELKLPADTPFTSVRFVPVAGWDAKLVRGELPEPVMVGESEIAEEGAEKPAPILYVTDAPAGHHDAAATDADAHTGDQTAASDRTEATTSSYPVARGLGIAGTAGIAAGLVAGLGAVVLAFAFGRPTNKEE</sequence>
<comment type="caution">
    <text evidence="5">The sequence shown here is derived from an EMBL/GenBank/DDBJ whole genome shotgun (WGS) entry which is preliminary data.</text>
</comment>
<keyword evidence="6" id="KW-1185">Reference proteome</keyword>
<protein>
    <submittedName>
        <fullName evidence="5">Uncharacterized protein DUF1775</fullName>
    </submittedName>
</protein>
<keyword evidence="2" id="KW-0472">Membrane</keyword>
<accession>A0A8H2K8V4</accession>
<keyword evidence="2" id="KW-0812">Transmembrane</keyword>
<evidence type="ECO:0000256" key="2">
    <source>
        <dbReference type="SAM" id="Phobius"/>
    </source>
</evidence>
<evidence type="ECO:0000256" key="1">
    <source>
        <dbReference type="SAM" id="MobiDB-lite"/>
    </source>
</evidence>
<proteinExistence type="predicted"/>
<dbReference type="AlphaFoldDB" id="A0A8H2K8V4"/>
<feature type="region of interest" description="Disordered" evidence="1">
    <location>
        <begin position="125"/>
        <end position="148"/>
    </location>
</feature>
<dbReference type="RefSeq" id="WP_141991234.1">
    <property type="nucleotide sequence ID" value="NZ_VFRA01000001.1"/>
</dbReference>
<keyword evidence="3" id="KW-0732">Signal</keyword>
<feature type="transmembrane region" description="Helical" evidence="2">
    <location>
        <begin position="157"/>
        <end position="182"/>
    </location>
</feature>
<dbReference type="Gene3D" id="2.60.40.2230">
    <property type="entry name" value="Uncharacterised protein YcnI-like PF07987, DUF1775"/>
    <property type="match status" value="1"/>
</dbReference>
<reference evidence="5 6" key="1">
    <citation type="submission" date="2019-06" db="EMBL/GenBank/DDBJ databases">
        <title>Sequencing the genomes of 1000 actinobacteria strains.</title>
        <authorList>
            <person name="Klenk H.-P."/>
        </authorList>
    </citation>
    <scope>NUCLEOTIDE SEQUENCE [LARGE SCALE GENOMIC DNA]</scope>
    <source>
        <strain evidence="5 6">DSM 21947</strain>
    </source>
</reference>
<gene>
    <name evidence="5" type="ORF">FB472_2678</name>
</gene>
<dbReference type="Pfam" id="PF07987">
    <property type="entry name" value="DUF1775"/>
    <property type="match status" value="1"/>
</dbReference>
<evidence type="ECO:0000313" key="6">
    <source>
        <dbReference type="Proteomes" id="UP000316560"/>
    </source>
</evidence>
<dbReference type="InterPro" id="IPR012533">
    <property type="entry name" value="YcnI-copper_dom"/>
</dbReference>
<dbReference type="OrthoDB" id="9810871at2"/>
<feature type="domain" description="YncI copper-binding" evidence="4">
    <location>
        <begin position="28"/>
        <end position="104"/>
    </location>
</feature>